<reference evidence="1 2" key="1">
    <citation type="submission" date="2016-03" db="EMBL/GenBank/DDBJ databases">
        <title>Sequencing of Lactobacillus Species from Commercial Turkeys.</title>
        <authorList>
            <person name="Johnson T.J."/>
            <person name="Youmans B.P."/>
            <person name="Case K.A."/>
        </authorList>
    </citation>
    <scope>NUCLEOTIDE SEQUENCE [LARGE SCALE GENOMIC DNA]</scope>
    <source>
        <strain evidence="1 2">UMNLA1</strain>
    </source>
</reference>
<name>A0A231QWS5_9LACO</name>
<proteinExistence type="predicted"/>
<organism evidence="1 2">
    <name type="scientific">Ligilactobacillus agilis</name>
    <dbReference type="NCBI Taxonomy" id="1601"/>
    <lineage>
        <taxon>Bacteria</taxon>
        <taxon>Bacillati</taxon>
        <taxon>Bacillota</taxon>
        <taxon>Bacilli</taxon>
        <taxon>Lactobacillales</taxon>
        <taxon>Lactobacillaceae</taxon>
        <taxon>Ligilactobacillus</taxon>
    </lineage>
</organism>
<evidence type="ECO:0000313" key="2">
    <source>
        <dbReference type="Proteomes" id="UP000215261"/>
    </source>
</evidence>
<evidence type="ECO:0000313" key="1">
    <source>
        <dbReference type="EMBL" id="OXS40309.1"/>
    </source>
</evidence>
<sequence length="71" mass="7230">MPLIEVAALIDADSLALVEALSLALVEALSLSLVEADSLALLDGETEDSSLLLGNVLGLPFIEVAALVDAL</sequence>
<dbReference type="AlphaFoldDB" id="A0A231QWS5"/>
<comment type="caution">
    <text evidence="1">The sequence shown here is derived from an EMBL/GenBank/DDBJ whole genome shotgun (WGS) entry which is preliminary data.</text>
</comment>
<dbReference type="Proteomes" id="UP000215261">
    <property type="component" value="Unassembled WGS sequence"/>
</dbReference>
<gene>
    <name evidence="1" type="ORF">AYP69_05260</name>
</gene>
<protein>
    <submittedName>
        <fullName evidence="1">Uncharacterized protein</fullName>
    </submittedName>
</protein>
<dbReference type="EMBL" id="LUGO01000046">
    <property type="protein sequence ID" value="OXS40309.1"/>
    <property type="molecule type" value="Genomic_DNA"/>
</dbReference>
<accession>A0A231QWS5</accession>